<evidence type="ECO:0000313" key="2">
    <source>
        <dbReference type="Proteomes" id="UP000830552"/>
    </source>
</evidence>
<organism evidence="1 2">
    <name type="scientific">Chryseobacterium nepalense</name>
    <dbReference type="NCBI Taxonomy" id="1854498"/>
    <lineage>
        <taxon>Bacteria</taxon>
        <taxon>Pseudomonadati</taxon>
        <taxon>Bacteroidota</taxon>
        <taxon>Flavobacteriia</taxon>
        <taxon>Flavobacteriales</taxon>
        <taxon>Weeksellaceae</taxon>
        <taxon>Chryseobacterium group</taxon>
        <taxon>Chryseobacterium</taxon>
    </lineage>
</organism>
<dbReference type="Pfam" id="PF22541">
    <property type="entry name" value="DUF7005"/>
    <property type="match status" value="1"/>
</dbReference>
<gene>
    <name evidence="1" type="ORF">M0D58_16645</name>
</gene>
<proteinExistence type="predicted"/>
<reference evidence="1" key="1">
    <citation type="submission" date="2022-04" db="EMBL/GenBank/DDBJ databases">
        <title>Evolutionary, genomic, and biogeographic characterization of Chryseobacterium nepalense represented by a plastic-degrading bacterium AC3.</title>
        <authorList>
            <person name="Yin Z."/>
            <person name="Liu X."/>
            <person name="Wang D."/>
            <person name="Xie Z."/>
        </authorList>
    </citation>
    <scope>NUCLEOTIDE SEQUENCE</scope>
    <source>
        <strain evidence="1">AC3</strain>
    </source>
</reference>
<dbReference type="EMBL" id="CP096203">
    <property type="protein sequence ID" value="UPQ75664.1"/>
    <property type="molecule type" value="Genomic_DNA"/>
</dbReference>
<dbReference type="InterPro" id="IPR054274">
    <property type="entry name" value="DUF7005"/>
</dbReference>
<accession>A0ABY4K4I6</accession>
<dbReference type="RefSeq" id="WP_248391794.1">
    <property type="nucleotide sequence ID" value="NZ_CP096203.1"/>
</dbReference>
<dbReference type="Proteomes" id="UP000830552">
    <property type="component" value="Chromosome"/>
</dbReference>
<keyword evidence="2" id="KW-1185">Reference proteome</keyword>
<evidence type="ECO:0000313" key="1">
    <source>
        <dbReference type="EMBL" id="UPQ75664.1"/>
    </source>
</evidence>
<name>A0ABY4K4I6_9FLAO</name>
<protein>
    <submittedName>
        <fullName evidence="1">Uncharacterized protein</fullName>
    </submittedName>
</protein>
<sequence>MENKTELKENMVLPKQLQDYFSNKFTADNAGIQNSSDKTFWEEYIDHSTGNIPFHVLRAFYPQLNFPIEEGTDKKQMYRDAVLKGSFIISDQALQLQKESEITLKLHQSMAYHIPVLTVPDETDFEMLIQCLIHKNNPVKIPKSMGASLISGINNWKKINNLKQKWSENNSSLSWNEEFLKNIVPNTHLYKDKIILLSMKPYSNVNAATLDLNSEKWKEISLKIRLEHECVHLYTLKKFGSASNNLHDELIADYIGIVAASGTYQKNWMLTFMGLEEYPKYRSGARLENYLAGMNLSEPEFAQVTKIIRNAIENISVFSSQLKEMKTDEDKRSRIEALCKTDLLQISSPAGAGLVLDSYQKISAR</sequence>